<evidence type="ECO:0000313" key="2">
    <source>
        <dbReference type="EMBL" id="KAA1129766.1"/>
    </source>
</evidence>
<dbReference type="Proteomes" id="UP000325313">
    <property type="component" value="Unassembled WGS sequence"/>
</dbReference>
<protein>
    <submittedName>
        <fullName evidence="2">Uncharacterized protein</fullName>
    </submittedName>
</protein>
<reference evidence="2 3" key="1">
    <citation type="submission" date="2019-05" db="EMBL/GenBank/DDBJ databases">
        <title>Emergence of the Ug99 lineage of the wheat stem rust pathogen through somatic hybridization.</title>
        <authorList>
            <person name="Li F."/>
            <person name="Upadhyaya N.M."/>
            <person name="Sperschneider J."/>
            <person name="Matny O."/>
            <person name="Nguyen-Phuc H."/>
            <person name="Mago R."/>
            <person name="Raley C."/>
            <person name="Miller M.E."/>
            <person name="Silverstein K.A.T."/>
            <person name="Henningsen E."/>
            <person name="Hirsch C.D."/>
            <person name="Visser B."/>
            <person name="Pretorius Z.A."/>
            <person name="Steffenson B.J."/>
            <person name="Schwessinger B."/>
            <person name="Dodds P.N."/>
            <person name="Figueroa M."/>
        </authorList>
    </citation>
    <scope>NUCLEOTIDE SEQUENCE [LARGE SCALE GENOMIC DNA]</scope>
    <source>
        <strain evidence="2 3">Ug99</strain>
    </source>
</reference>
<proteinExistence type="predicted"/>
<feature type="region of interest" description="Disordered" evidence="1">
    <location>
        <begin position="12"/>
        <end position="36"/>
    </location>
</feature>
<organism evidence="2 3">
    <name type="scientific">Puccinia graminis f. sp. tritici</name>
    <dbReference type="NCBI Taxonomy" id="56615"/>
    <lineage>
        <taxon>Eukaryota</taxon>
        <taxon>Fungi</taxon>
        <taxon>Dikarya</taxon>
        <taxon>Basidiomycota</taxon>
        <taxon>Pucciniomycotina</taxon>
        <taxon>Pucciniomycetes</taxon>
        <taxon>Pucciniales</taxon>
        <taxon>Pucciniaceae</taxon>
        <taxon>Puccinia</taxon>
    </lineage>
</organism>
<dbReference type="AlphaFoldDB" id="A0A5B0RUV3"/>
<accession>A0A5B0RUV3</accession>
<gene>
    <name evidence="2" type="ORF">PGTUg99_000492</name>
</gene>
<sequence length="121" mass="12513">MLIDRGSSALELAPHGSSGPDAPSPPLSGSSSFQTSSNFSSIRLSAILKLVDDPSSPTISAASLADSCSNLVVVNGLAPSVLDFESISLSYSFLVILNKGLQDCPCGKFAIRFYQANASMV</sequence>
<comment type="caution">
    <text evidence="2">The sequence shown here is derived from an EMBL/GenBank/DDBJ whole genome shotgun (WGS) entry which is preliminary data.</text>
</comment>
<dbReference type="EMBL" id="VDEP01000132">
    <property type="protein sequence ID" value="KAA1129766.1"/>
    <property type="molecule type" value="Genomic_DNA"/>
</dbReference>
<evidence type="ECO:0000256" key="1">
    <source>
        <dbReference type="SAM" id="MobiDB-lite"/>
    </source>
</evidence>
<name>A0A5B0RUV3_PUCGR</name>
<evidence type="ECO:0000313" key="3">
    <source>
        <dbReference type="Proteomes" id="UP000325313"/>
    </source>
</evidence>
<feature type="compositionally biased region" description="Low complexity" evidence="1">
    <location>
        <begin position="14"/>
        <end position="36"/>
    </location>
</feature>